<feature type="transmembrane region" description="Helical" evidence="1">
    <location>
        <begin position="622"/>
        <end position="643"/>
    </location>
</feature>
<evidence type="ECO:0000256" key="1">
    <source>
        <dbReference type="SAM" id="Phobius"/>
    </source>
</evidence>
<accession>A0A948TH32</accession>
<gene>
    <name evidence="2" type="ORF">H9847_07230</name>
</gene>
<dbReference type="AlphaFoldDB" id="A0A948TH32"/>
<comment type="caution">
    <text evidence="2">The sequence shown here is derived from an EMBL/GenBank/DDBJ whole genome shotgun (WGS) entry which is preliminary data.</text>
</comment>
<dbReference type="Proteomes" id="UP000733611">
    <property type="component" value="Unassembled WGS sequence"/>
</dbReference>
<reference evidence="2" key="2">
    <citation type="submission" date="2021-04" db="EMBL/GenBank/DDBJ databases">
        <authorList>
            <person name="Gilroy R."/>
        </authorList>
    </citation>
    <scope>NUCLEOTIDE SEQUENCE</scope>
    <source>
        <strain evidence="2">378</strain>
    </source>
</reference>
<dbReference type="EMBL" id="JAHLFE010000147">
    <property type="protein sequence ID" value="MBU3844642.1"/>
    <property type="molecule type" value="Genomic_DNA"/>
</dbReference>
<sequence>MTLELVADNPYRVFGVGTQAKNAILTANYKSMMTALLKGEEINLGQDMTAFIKPPLRTPRRLDLAKSRLMSARGRCFYALFWFVDSNRLDHAAIYYLSQNEREKAIKILQSQQTFSSYINLAVLALLEDRYDDAATLYTRCLQDEQLTQDFVQCIIGDQFKIKGAFVLSKVLEVLQRAKERKERDEIADERSYAGGGAGVLNKEAQKEREQSRLLPEFNQPTIIENLHLRKQANSFDRHLNDALNNLIERITLINREHGMDGDFLEVELNPNPAAQMVLDEITRFLAINNSLMEAFRQRCFQARERSMFLDYIYNLVSITHYVFHLYAIELGRQYSPAVVQQMRSIIAKLERLYFRLKSSDIDYLIASLRRVEDSLPFYYAVSNCFEKYYLLSDDQHLISNFYEFNKASTKVIDNFNRTFGVKSAYVDCVMHLQDMVVRYNVSFMLVIVNLALRHSHNSKPRYLLSEQELRVDESKMRSFAVANPDQGRNPDAIGYTKNRVVGPLNPATVAGRMAPAPAANGGNGGNGTMAPVNGRDRQGQGPDVAMDKNMAKAMRKQQAREAKTLAEQEKRRSRFFKRKLAHERNKFKVMLDRFGNYAISPNTATLIEVTRHQVERLPPPVSVRTIVVVALLIGAALGAIYLNSWLHQIGWAGAL</sequence>
<evidence type="ECO:0000313" key="2">
    <source>
        <dbReference type="EMBL" id="MBU3844642.1"/>
    </source>
</evidence>
<evidence type="ECO:0000313" key="3">
    <source>
        <dbReference type="Proteomes" id="UP000733611"/>
    </source>
</evidence>
<protein>
    <submittedName>
        <fullName evidence="2">Uncharacterized protein</fullName>
    </submittedName>
</protein>
<keyword evidence="1" id="KW-0472">Membrane</keyword>
<organism evidence="2 3">
    <name type="scientific">Candidatus Anaerobiospirillum pullicola</name>
    <dbReference type="NCBI Taxonomy" id="2838451"/>
    <lineage>
        <taxon>Bacteria</taxon>
        <taxon>Pseudomonadati</taxon>
        <taxon>Pseudomonadota</taxon>
        <taxon>Gammaproteobacteria</taxon>
        <taxon>Aeromonadales</taxon>
        <taxon>Succinivibrionaceae</taxon>
        <taxon>Anaerobiospirillum</taxon>
    </lineage>
</organism>
<name>A0A948TH32_9GAMM</name>
<reference evidence="2" key="1">
    <citation type="journal article" date="2021" name="PeerJ">
        <title>Extensive microbial diversity within the chicken gut microbiome revealed by metagenomics and culture.</title>
        <authorList>
            <person name="Gilroy R."/>
            <person name="Ravi A."/>
            <person name="Getino M."/>
            <person name="Pursley I."/>
            <person name="Horton D.L."/>
            <person name="Alikhan N.F."/>
            <person name="Baker D."/>
            <person name="Gharbi K."/>
            <person name="Hall N."/>
            <person name="Watson M."/>
            <person name="Adriaenssens E.M."/>
            <person name="Foster-Nyarko E."/>
            <person name="Jarju S."/>
            <person name="Secka A."/>
            <person name="Antonio M."/>
            <person name="Oren A."/>
            <person name="Chaudhuri R.R."/>
            <person name="La Ragione R."/>
            <person name="Hildebrand F."/>
            <person name="Pallen M.J."/>
        </authorList>
    </citation>
    <scope>NUCLEOTIDE SEQUENCE</scope>
    <source>
        <strain evidence="2">378</strain>
    </source>
</reference>
<keyword evidence="1" id="KW-1133">Transmembrane helix</keyword>
<proteinExistence type="predicted"/>
<keyword evidence="1" id="KW-0812">Transmembrane</keyword>